<reference evidence="1" key="2">
    <citation type="journal article" date="2015" name="Data Brief">
        <title>Shoot transcriptome of the giant reed, Arundo donax.</title>
        <authorList>
            <person name="Barrero R.A."/>
            <person name="Guerrero F.D."/>
            <person name="Moolhuijzen P."/>
            <person name="Goolsby J.A."/>
            <person name="Tidwell J."/>
            <person name="Bellgard S.E."/>
            <person name="Bellgard M.I."/>
        </authorList>
    </citation>
    <scope>NUCLEOTIDE SEQUENCE</scope>
    <source>
        <tissue evidence="1">Shoot tissue taken approximately 20 cm above the soil surface</tissue>
    </source>
</reference>
<proteinExistence type="predicted"/>
<organism evidence="1">
    <name type="scientific">Arundo donax</name>
    <name type="common">Giant reed</name>
    <name type="synonym">Donax arundinaceus</name>
    <dbReference type="NCBI Taxonomy" id="35708"/>
    <lineage>
        <taxon>Eukaryota</taxon>
        <taxon>Viridiplantae</taxon>
        <taxon>Streptophyta</taxon>
        <taxon>Embryophyta</taxon>
        <taxon>Tracheophyta</taxon>
        <taxon>Spermatophyta</taxon>
        <taxon>Magnoliopsida</taxon>
        <taxon>Liliopsida</taxon>
        <taxon>Poales</taxon>
        <taxon>Poaceae</taxon>
        <taxon>PACMAD clade</taxon>
        <taxon>Arundinoideae</taxon>
        <taxon>Arundineae</taxon>
        <taxon>Arundo</taxon>
    </lineage>
</organism>
<evidence type="ECO:0000313" key="1">
    <source>
        <dbReference type="EMBL" id="JAD28838.1"/>
    </source>
</evidence>
<protein>
    <submittedName>
        <fullName evidence="1">Uncharacterized protein</fullName>
    </submittedName>
</protein>
<dbReference type="AlphaFoldDB" id="A0A0A8YTT0"/>
<reference evidence="1" key="1">
    <citation type="submission" date="2014-09" db="EMBL/GenBank/DDBJ databases">
        <authorList>
            <person name="Magalhaes I.L.F."/>
            <person name="Oliveira U."/>
            <person name="Santos F.R."/>
            <person name="Vidigal T.H.D.A."/>
            <person name="Brescovit A.D."/>
            <person name="Santos A.J."/>
        </authorList>
    </citation>
    <scope>NUCLEOTIDE SEQUENCE</scope>
    <source>
        <tissue evidence="1">Shoot tissue taken approximately 20 cm above the soil surface</tissue>
    </source>
</reference>
<sequence>MVNAEEVYMIKITKNAQDSQDLILGHDFTIELRLYINTC</sequence>
<dbReference type="EMBL" id="GBRH01269057">
    <property type="protein sequence ID" value="JAD28838.1"/>
    <property type="molecule type" value="Transcribed_RNA"/>
</dbReference>
<name>A0A0A8YTT0_ARUDO</name>
<accession>A0A0A8YTT0</accession>